<comment type="caution">
    <text evidence="2">The sequence shown here is derived from an EMBL/GenBank/DDBJ whole genome shotgun (WGS) entry which is preliminary data.</text>
</comment>
<dbReference type="GO" id="GO:0043812">
    <property type="term" value="F:phosphatidylinositol-4-phosphate phosphatase activity"/>
    <property type="evidence" value="ECO:0007669"/>
    <property type="project" value="TreeGrafter"/>
</dbReference>
<sequence length="203" mass="23749">MFNKDNINNNINNISYTDNTDNNINNTDICKYLLFNLFCGYYECQSQIHYNHTYYFCIVSYISKNKIGPRMMSRGVDEEGNVSFYVKTDFITHIIDNSNNKLNNTNNKLNNKLNNSNNTNNSYIIFTIYRGSVPLYWSQNDPLKPSKIWFNRSEEENTDAFIRHMTKSSISIINNSNNININSDTNNNNLYNSNLYNNNISNK</sequence>
<accession>A0A1W0E2T9</accession>
<dbReference type="AlphaFoldDB" id="A0A1W0E2T9"/>
<dbReference type="Pfam" id="PF02383">
    <property type="entry name" value="Syja_N"/>
    <property type="match status" value="1"/>
</dbReference>
<dbReference type="Proteomes" id="UP000192758">
    <property type="component" value="Unassembled WGS sequence"/>
</dbReference>
<dbReference type="PANTHER" id="PTHR45662:SF2">
    <property type="entry name" value="PHOSPHATIDYLINOSITOL-3-PHOSPHATASE SAC1"/>
    <property type="match status" value="1"/>
</dbReference>
<dbReference type="GO" id="GO:0005783">
    <property type="term" value="C:endoplasmic reticulum"/>
    <property type="evidence" value="ECO:0007669"/>
    <property type="project" value="TreeGrafter"/>
</dbReference>
<dbReference type="VEuPathDB" id="MicrosporidiaDB:EHP00_1958"/>
<dbReference type="PROSITE" id="PS50275">
    <property type="entry name" value="SAC"/>
    <property type="match status" value="1"/>
</dbReference>
<evidence type="ECO:0000259" key="1">
    <source>
        <dbReference type="PROSITE" id="PS50275"/>
    </source>
</evidence>
<dbReference type="OrthoDB" id="405996at2759"/>
<gene>
    <name evidence="2" type="ORF">EHP00_1958</name>
</gene>
<protein>
    <recommendedName>
        <fullName evidence="1">SAC domain-containing protein</fullName>
    </recommendedName>
</protein>
<evidence type="ECO:0000313" key="2">
    <source>
        <dbReference type="EMBL" id="OQS53555.1"/>
    </source>
</evidence>
<proteinExistence type="predicted"/>
<dbReference type="GO" id="GO:0046856">
    <property type="term" value="P:phosphatidylinositol dephosphorylation"/>
    <property type="evidence" value="ECO:0007669"/>
    <property type="project" value="TreeGrafter"/>
</dbReference>
<organism evidence="2 3">
    <name type="scientific">Ecytonucleospora hepatopenaei</name>
    <dbReference type="NCBI Taxonomy" id="646526"/>
    <lineage>
        <taxon>Eukaryota</taxon>
        <taxon>Fungi</taxon>
        <taxon>Fungi incertae sedis</taxon>
        <taxon>Microsporidia</taxon>
        <taxon>Enterocytozoonidae</taxon>
        <taxon>Ecytonucleospora</taxon>
    </lineage>
</organism>
<name>A0A1W0E2T9_9MICR</name>
<dbReference type="InterPro" id="IPR002013">
    <property type="entry name" value="SAC_dom"/>
</dbReference>
<dbReference type="EMBL" id="MNPJ01000028">
    <property type="protein sequence ID" value="OQS53555.1"/>
    <property type="molecule type" value="Genomic_DNA"/>
</dbReference>
<keyword evidence="3" id="KW-1185">Reference proteome</keyword>
<evidence type="ECO:0000313" key="3">
    <source>
        <dbReference type="Proteomes" id="UP000192758"/>
    </source>
</evidence>
<feature type="domain" description="SAC" evidence="1">
    <location>
        <begin position="1"/>
        <end position="203"/>
    </location>
</feature>
<reference evidence="2 3" key="1">
    <citation type="journal article" date="2017" name="Environ. Microbiol.">
        <title>Decay of the glycolytic pathway and adaptation to intranuclear parasitism within Enterocytozoonidae microsporidia.</title>
        <authorList>
            <person name="Wiredu Boakye D."/>
            <person name="Jaroenlak P."/>
            <person name="Prachumwat A."/>
            <person name="Williams T.A."/>
            <person name="Bateman K.S."/>
            <person name="Itsathitphaisarn O."/>
            <person name="Sritunyalucksana K."/>
            <person name="Paszkiewicz K.H."/>
            <person name="Moore K.A."/>
            <person name="Stentiford G.D."/>
            <person name="Williams B.A."/>
        </authorList>
    </citation>
    <scope>NUCLEOTIDE SEQUENCE [LARGE SCALE GENOMIC DNA]</scope>
    <source>
        <strain evidence="2 3">TH1</strain>
    </source>
</reference>
<dbReference type="PANTHER" id="PTHR45662">
    <property type="entry name" value="PHOSPHATIDYLINOSITIDE PHOSPHATASE SAC1"/>
    <property type="match status" value="1"/>
</dbReference>
<dbReference type="STRING" id="646526.A0A1W0E2T9"/>